<name>A0ACB9H788_CICIN</name>
<keyword evidence="2" id="KW-1185">Reference proteome</keyword>
<evidence type="ECO:0000313" key="1">
    <source>
        <dbReference type="EMBL" id="KAI3791111.1"/>
    </source>
</evidence>
<organism evidence="1 2">
    <name type="scientific">Cichorium intybus</name>
    <name type="common">Chicory</name>
    <dbReference type="NCBI Taxonomy" id="13427"/>
    <lineage>
        <taxon>Eukaryota</taxon>
        <taxon>Viridiplantae</taxon>
        <taxon>Streptophyta</taxon>
        <taxon>Embryophyta</taxon>
        <taxon>Tracheophyta</taxon>
        <taxon>Spermatophyta</taxon>
        <taxon>Magnoliopsida</taxon>
        <taxon>eudicotyledons</taxon>
        <taxon>Gunneridae</taxon>
        <taxon>Pentapetalae</taxon>
        <taxon>asterids</taxon>
        <taxon>campanulids</taxon>
        <taxon>Asterales</taxon>
        <taxon>Asteraceae</taxon>
        <taxon>Cichorioideae</taxon>
        <taxon>Cichorieae</taxon>
        <taxon>Cichoriinae</taxon>
        <taxon>Cichorium</taxon>
    </lineage>
</organism>
<accession>A0ACB9H788</accession>
<dbReference type="Proteomes" id="UP001055811">
    <property type="component" value="Linkage Group LG01"/>
</dbReference>
<evidence type="ECO:0000313" key="2">
    <source>
        <dbReference type="Proteomes" id="UP001055811"/>
    </source>
</evidence>
<dbReference type="EMBL" id="CM042009">
    <property type="protein sequence ID" value="KAI3791111.1"/>
    <property type="molecule type" value="Genomic_DNA"/>
</dbReference>
<gene>
    <name evidence="1" type="ORF">L2E82_04717</name>
</gene>
<reference evidence="2" key="1">
    <citation type="journal article" date="2022" name="Mol. Ecol. Resour.">
        <title>The genomes of chicory, endive, great burdock and yacon provide insights into Asteraceae palaeo-polyploidization history and plant inulin production.</title>
        <authorList>
            <person name="Fan W."/>
            <person name="Wang S."/>
            <person name="Wang H."/>
            <person name="Wang A."/>
            <person name="Jiang F."/>
            <person name="Liu H."/>
            <person name="Zhao H."/>
            <person name="Xu D."/>
            <person name="Zhang Y."/>
        </authorList>
    </citation>
    <scope>NUCLEOTIDE SEQUENCE [LARGE SCALE GENOMIC DNA]</scope>
    <source>
        <strain evidence="2">cv. Punajuju</strain>
    </source>
</reference>
<reference evidence="1 2" key="2">
    <citation type="journal article" date="2022" name="Mol. Ecol. Resour.">
        <title>The genomes of chicory, endive, great burdock and yacon provide insights into Asteraceae paleo-polyploidization history and plant inulin production.</title>
        <authorList>
            <person name="Fan W."/>
            <person name="Wang S."/>
            <person name="Wang H."/>
            <person name="Wang A."/>
            <person name="Jiang F."/>
            <person name="Liu H."/>
            <person name="Zhao H."/>
            <person name="Xu D."/>
            <person name="Zhang Y."/>
        </authorList>
    </citation>
    <scope>NUCLEOTIDE SEQUENCE [LARGE SCALE GENOMIC DNA]</scope>
    <source>
        <strain evidence="2">cv. Punajuju</strain>
        <tissue evidence="1">Leaves</tissue>
    </source>
</reference>
<sequence>MESKKKPVKEKNTNHEEKLKIIQWEDFQQELARLSSLSSALNEAKEKKSRIQEKLNSHLQLEAESLTRSNKLDQMRENLEARKLVMGNMSMRSKVVQEKTKKQEEQLNSQIRSLLMAGTSLSVASRSLQEANNSLNGERGYIRLRNLQKLLRARQQFMVSQISLLYPVKIVSGHTCEQELESFSSKSGNPSGSKPMDAGSLTISGLHLTVLPFKKMSFFTDKKEVQRSATALGYVAHAVSLIAFYLEIPLRYPLRLGGSRTYICDYAPSVEPTSSDFTLISLPSSSSKPMEFPLFLEGQDTTRSAYAVFLLNKDLEQLLNFIGIESLGPRHVLANMKELLNNILSPQYIDS</sequence>
<comment type="caution">
    <text evidence="1">The sequence shown here is derived from an EMBL/GenBank/DDBJ whole genome shotgun (WGS) entry which is preliminary data.</text>
</comment>
<proteinExistence type="predicted"/>
<protein>
    <submittedName>
        <fullName evidence="1">Uncharacterized protein</fullName>
    </submittedName>
</protein>